<feature type="transmembrane region" description="Helical" evidence="1">
    <location>
        <begin position="20"/>
        <end position="37"/>
    </location>
</feature>
<dbReference type="HOGENOM" id="CLU_2629648_0_0_2"/>
<sequence>MIFRQSDDGMRLPSHSHRDYVESVATILITTAIFQYVGVFGPSGEINRIYLASLGLSVILFVYLLTVVCDNISWVPQWDRMVQTEE</sequence>
<feature type="transmembrane region" description="Helical" evidence="1">
    <location>
        <begin position="49"/>
        <end position="72"/>
    </location>
</feature>
<protein>
    <submittedName>
        <fullName evidence="2">Uncharacterized protein</fullName>
    </submittedName>
</protein>
<reference evidence="2 3" key="1">
    <citation type="journal article" date="2013" name="PLoS ONE">
        <title>Assembly-driven community genomics of a hypersaline microbial ecosystem.</title>
        <authorList>
            <person name="Podell S."/>
            <person name="Ugalde J.A."/>
            <person name="Narasingarao P."/>
            <person name="Banfield J.F."/>
            <person name="Heidelberg K.B."/>
            <person name="Allen E.E."/>
        </authorList>
    </citation>
    <scope>NUCLEOTIDE SEQUENCE [LARGE SCALE GENOMIC DNA]</scope>
    <source>
        <strain evidence="3">J07HQW1</strain>
    </source>
</reference>
<keyword evidence="1" id="KW-0472">Membrane</keyword>
<dbReference type="EMBL" id="KE356560">
    <property type="protein sequence ID" value="ERG91944.1"/>
    <property type="molecule type" value="Genomic_DNA"/>
</dbReference>
<accession>U1MPR2</accession>
<evidence type="ECO:0000313" key="2">
    <source>
        <dbReference type="EMBL" id="ERG91944.1"/>
    </source>
</evidence>
<dbReference type="AlphaFoldDB" id="U1MPR2"/>
<keyword evidence="1" id="KW-1133">Transmembrane helix</keyword>
<organism evidence="2 3">
    <name type="scientific">Haloquadratum walsbyi J07HQW1</name>
    <dbReference type="NCBI Taxonomy" id="1238424"/>
    <lineage>
        <taxon>Archaea</taxon>
        <taxon>Methanobacteriati</taxon>
        <taxon>Methanobacteriota</taxon>
        <taxon>Stenosarchaea group</taxon>
        <taxon>Halobacteria</taxon>
        <taxon>Halobacteriales</taxon>
        <taxon>Haloferacaceae</taxon>
        <taxon>Haloquadratum</taxon>
    </lineage>
</organism>
<dbReference type="Proteomes" id="UP000030649">
    <property type="component" value="Unassembled WGS sequence"/>
</dbReference>
<gene>
    <name evidence="2" type="ORF">J07HQW1_01978</name>
</gene>
<keyword evidence="1" id="KW-0812">Transmembrane</keyword>
<evidence type="ECO:0000256" key="1">
    <source>
        <dbReference type="SAM" id="Phobius"/>
    </source>
</evidence>
<name>U1MPR2_9EURY</name>
<proteinExistence type="predicted"/>
<evidence type="ECO:0000313" key="3">
    <source>
        <dbReference type="Proteomes" id="UP000030649"/>
    </source>
</evidence>